<sequence length="175" mass="19166">MINKWWRNNNIAAAVMMLLRIYLGYNFMVAGWGKITGGQFDASGFLNNAVQNPVKGPDGSSVFGLYNIFLENVALPNVDLFNILVPWGEFLVGLGLILGCLTTAAAFFGVIMNFSFLMAGAISHNPTDILIGLLILFAGANAGKIGLDYFVLPYVRKMLHKNEYKENKVKPSVAQ</sequence>
<gene>
    <name evidence="6" type="ORF">SAMN05877842_102134</name>
</gene>
<dbReference type="AlphaFoldDB" id="A0A285U6K4"/>
<dbReference type="EMBL" id="OBQC01000002">
    <property type="protein sequence ID" value="SOC36166.1"/>
    <property type="molecule type" value="Genomic_DNA"/>
</dbReference>
<name>A0A285U6K4_9BACL</name>
<dbReference type="PANTHER" id="PTHR39157:SF1">
    <property type="entry name" value="DOXX FAMILY PROTEIN"/>
    <property type="match status" value="1"/>
</dbReference>
<dbReference type="Pfam" id="PF07681">
    <property type="entry name" value="DoxX"/>
    <property type="match status" value="1"/>
</dbReference>
<keyword evidence="2 5" id="KW-0812">Transmembrane</keyword>
<evidence type="ECO:0000313" key="6">
    <source>
        <dbReference type="EMBL" id="SOC36166.1"/>
    </source>
</evidence>
<evidence type="ECO:0000256" key="1">
    <source>
        <dbReference type="ARBA" id="ARBA00004141"/>
    </source>
</evidence>
<evidence type="ECO:0000256" key="4">
    <source>
        <dbReference type="ARBA" id="ARBA00023136"/>
    </source>
</evidence>
<dbReference type="Proteomes" id="UP000219252">
    <property type="component" value="Unassembled WGS sequence"/>
</dbReference>
<reference evidence="7" key="1">
    <citation type="submission" date="2017-08" db="EMBL/GenBank/DDBJ databases">
        <authorList>
            <person name="Varghese N."/>
            <person name="Submissions S."/>
        </authorList>
    </citation>
    <scope>NUCLEOTIDE SEQUENCE [LARGE SCALE GENOMIC DNA]</scope>
    <source>
        <strain evidence="7">JC23</strain>
    </source>
</reference>
<dbReference type="OrthoDB" id="26941at2"/>
<dbReference type="PANTHER" id="PTHR39157">
    <property type="entry name" value="INTEGRAL MEMBRANE PROTEIN-RELATED"/>
    <property type="match status" value="1"/>
</dbReference>
<comment type="subcellular location">
    <subcellularLocation>
        <location evidence="1">Membrane</location>
        <topology evidence="1">Multi-pass membrane protein</topology>
    </subcellularLocation>
</comment>
<keyword evidence="4 5" id="KW-0472">Membrane</keyword>
<evidence type="ECO:0000256" key="3">
    <source>
        <dbReference type="ARBA" id="ARBA00022989"/>
    </source>
</evidence>
<evidence type="ECO:0000256" key="5">
    <source>
        <dbReference type="SAM" id="Phobius"/>
    </source>
</evidence>
<feature type="transmembrane region" description="Helical" evidence="5">
    <location>
        <begin position="90"/>
        <end position="117"/>
    </location>
</feature>
<evidence type="ECO:0000256" key="2">
    <source>
        <dbReference type="ARBA" id="ARBA00022692"/>
    </source>
</evidence>
<feature type="transmembrane region" description="Helical" evidence="5">
    <location>
        <begin position="129"/>
        <end position="152"/>
    </location>
</feature>
<protein>
    <submittedName>
        <fullName evidence="6">Thiosulfate dehydrogenase [quinone] large subunit</fullName>
    </submittedName>
</protein>
<accession>A0A285U6K4</accession>
<organism evidence="6 7">
    <name type="scientific">Ureibacillus acetophenoni</name>
    <dbReference type="NCBI Taxonomy" id="614649"/>
    <lineage>
        <taxon>Bacteria</taxon>
        <taxon>Bacillati</taxon>
        <taxon>Bacillota</taxon>
        <taxon>Bacilli</taxon>
        <taxon>Bacillales</taxon>
        <taxon>Caryophanaceae</taxon>
        <taxon>Ureibacillus</taxon>
    </lineage>
</organism>
<keyword evidence="3 5" id="KW-1133">Transmembrane helix</keyword>
<dbReference type="RefSeq" id="WP_097148220.1">
    <property type="nucleotide sequence ID" value="NZ_OBQC01000002.1"/>
</dbReference>
<proteinExistence type="predicted"/>
<feature type="transmembrane region" description="Helical" evidence="5">
    <location>
        <begin position="12"/>
        <end position="33"/>
    </location>
</feature>
<keyword evidence="7" id="KW-1185">Reference proteome</keyword>
<dbReference type="GO" id="GO:0016020">
    <property type="term" value="C:membrane"/>
    <property type="evidence" value="ECO:0007669"/>
    <property type="project" value="UniProtKB-SubCell"/>
</dbReference>
<evidence type="ECO:0000313" key="7">
    <source>
        <dbReference type="Proteomes" id="UP000219252"/>
    </source>
</evidence>
<dbReference type="InterPro" id="IPR032808">
    <property type="entry name" value="DoxX"/>
</dbReference>